<keyword evidence="2" id="KW-1185">Reference proteome</keyword>
<dbReference type="Proteomes" id="UP000244060">
    <property type="component" value="Unassembled WGS sequence"/>
</dbReference>
<sequence>MAKRVKAVAAPAPSLTEGRAAAAAATTRDELEAAVLMIASAIRKSWYELRTEERVLRTARWLAGEARGIPMHEVEYVMRRGKDPFGLL</sequence>
<dbReference type="EMBL" id="QAOT01000009">
    <property type="protein sequence ID" value="PTR18201.1"/>
    <property type="molecule type" value="Genomic_DNA"/>
</dbReference>
<dbReference type="AlphaFoldDB" id="A0A2T5K714"/>
<evidence type="ECO:0000313" key="2">
    <source>
        <dbReference type="Proteomes" id="UP000244060"/>
    </source>
</evidence>
<proteinExistence type="predicted"/>
<protein>
    <submittedName>
        <fullName evidence="1">Uncharacterized protein</fullName>
    </submittedName>
</protein>
<accession>A0A2T5K714</accession>
<comment type="caution">
    <text evidence="1">The sequence shown here is derived from an EMBL/GenBank/DDBJ whole genome shotgun (WGS) entry which is preliminary data.</text>
</comment>
<name>A0A2T5K714_9RHOB</name>
<organism evidence="1 2">
    <name type="scientific">Cereibacter azotoformans</name>
    <dbReference type="NCBI Taxonomy" id="43057"/>
    <lineage>
        <taxon>Bacteria</taxon>
        <taxon>Pseudomonadati</taxon>
        <taxon>Pseudomonadota</taxon>
        <taxon>Alphaproteobacteria</taxon>
        <taxon>Rhodobacterales</taxon>
        <taxon>Paracoccaceae</taxon>
        <taxon>Cereibacter</taxon>
    </lineage>
</organism>
<reference evidence="1 2" key="1">
    <citation type="submission" date="2018-04" db="EMBL/GenBank/DDBJ databases">
        <title>Genomic Encyclopedia of Type Strains, Phase III (KMG-III): the genomes of soil and plant-associated and newly described type strains.</title>
        <authorList>
            <person name="Whitman W."/>
        </authorList>
    </citation>
    <scope>NUCLEOTIDE SEQUENCE [LARGE SCALE GENOMIC DNA]</scope>
    <source>
        <strain evidence="1 2">KA25</strain>
    </source>
</reference>
<gene>
    <name evidence="1" type="ORF">C8J28_109161</name>
</gene>
<evidence type="ECO:0000313" key="1">
    <source>
        <dbReference type="EMBL" id="PTR18201.1"/>
    </source>
</evidence>